<dbReference type="Gene3D" id="3.40.50.150">
    <property type="entry name" value="Vaccinia Virus protein VP39"/>
    <property type="match status" value="1"/>
</dbReference>
<comment type="catalytic activity">
    <reaction evidence="4">
        <text>5-hydroxyuridine(34) in tRNA + S-adenosyl-L-methionine = 5-methoxyuridine(34) in tRNA + S-adenosyl-L-homocysteine + H(+)</text>
        <dbReference type="Rhea" id="RHEA:60524"/>
        <dbReference type="Rhea" id="RHEA-COMP:13381"/>
        <dbReference type="Rhea" id="RHEA-COMP:15591"/>
        <dbReference type="ChEBI" id="CHEBI:15378"/>
        <dbReference type="ChEBI" id="CHEBI:57856"/>
        <dbReference type="ChEBI" id="CHEBI:59789"/>
        <dbReference type="ChEBI" id="CHEBI:136877"/>
        <dbReference type="ChEBI" id="CHEBI:143860"/>
    </reaction>
</comment>
<name>A0A0J6FT96_9BACL</name>
<accession>A0A0J6FT96</accession>
<evidence type="ECO:0000256" key="2">
    <source>
        <dbReference type="ARBA" id="ARBA00022679"/>
    </source>
</evidence>
<feature type="binding site" evidence="4">
    <location>
        <position position="36"/>
    </location>
    <ligand>
        <name>S-adenosyl-L-methionine</name>
        <dbReference type="ChEBI" id="CHEBI:59789"/>
    </ligand>
</feature>
<dbReference type="InterPro" id="IPR029063">
    <property type="entry name" value="SAM-dependent_MTases_sf"/>
</dbReference>
<dbReference type="GO" id="GO:0008757">
    <property type="term" value="F:S-adenosylmethionine-dependent methyltransferase activity"/>
    <property type="evidence" value="ECO:0007669"/>
    <property type="project" value="TreeGrafter"/>
</dbReference>
<evidence type="ECO:0000256" key="4">
    <source>
        <dbReference type="HAMAP-Rule" id="MF_02217"/>
    </source>
</evidence>
<keyword evidence="4" id="KW-0819">tRNA processing</keyword>
<dbReference type="SUPFAM" id="SSF53335">
    <property type="entry name" value="S-adenosyl-L-methionine-dependent methyltransferases"/>
    <property type="match status" value="1"/>
</dbReference>
<feature type="binding site" evidence="4">
    <location>
        <position position="131"/>
    </location>
    <ligand>
        <name>Mg(2+)</name>
        <dbReference type="ChEBI" id="CHEBI:18420"/>
    </ligand>
</feature>
<organism evidence="5 6">
    <name type="scientific">Guptibacillus hwajinpoensis</name>
    <dbReference type="NCBI Taxonomy" id="208199"/>
    <lineage>
        <taxon>Bacteria</taxon>
        <taxon>Bacillati</taxon>
        <taxon>Bacillota</taxon>
        <taxon>Bacilli</taxon>
        <taxon>Bacillales</taxon>
        <taxon>Guptibacillaceae</taxon>
        <taxon>Guptibacillus</taxon>
    </lineage>
</organism>
<keyword evidence="4" id="KW-0460">Magnesium</keyword>
<dbReference type="Pfam" id="PF01596">
    <property type="entry name" value="Methyltransf_3"/>
    <property type="match status" value="1"/>
</dbReference>
<dbReference type="InterPro" id="IPR002935">
    <property type="entry name" value="SAM_O-MeTrfase"/>
</dbReference>
<proteinExistence type="inferred from homology"/>
<feature type="binding site" evidence="4">
    <location>
        <position position="131"/>
    </location>
    <ligand>
        <name>S-adenosyl-L-methionine</name>
        <dbReference type="ChEBI" id="CHEBI:59789"/>
    </ligand>
</feature>
<keyword evidence="6" id="KW-1185">Reference proteome</keyword>
<feature type="binding site" evidence="4">
    <location>
        <begin position="111"/>
        <end position="112"/>
    </location>
    <ligand>
        <name>S-adenosyl-L-methionine</name>
        <dbReference type="ChEBI" id="CHEBI:59789"/>
    </ligand>
</feature>
<dbReference type="PATRIC" id="fig|157733.3.peg.1526"/>
<dbReference type="EMBL" id="LELK01000004">
    <property type="protein sequence ID" value="KMM37572.1"/>
    <property type="molecule type" value="Genomic_DNA"/>
</dbReference>
<comment type="similarity">
    <text evidence="4">Belongs to the class I-like SAM-binding methyltransferase superfamily. Cation-dependent O-methyltransferase family.</text>
</comment>
<evidence type="ECO:0000313" key="5">
    <source>
        <dbReference type="EMBL" id="KMM37572.1"/>
    </source>
</evidence>
<reference evidence="5" key="1">
    <citation type="submission" date="2015-06" db="EMBL/GenBank/DDBJ databases">
        <authorList>
            <person name="Liu B."/>
            <person name="Wang J."/>
            <person name="Zhu Y."/>
            <person name="Liu G."/>
            <person name="Chen Q."/>
            <person name="Zheng C."/>
            <person name="Che J."/>
            <person name="Ge C."/>
            <person name="Shi H."/>
            <person name="Pan Z."/>
            <person name="Liu X."/>
        </authorList>
    </citation>
    <scope>NUCLEOTIDE SEQUENCE [LARGE SCALE GENOMIC DNA]</scope>
    <source>
        <strain evidence="5">DSM 16346</strain>
    </source>
</reference>
<dbReference type="GO" id="GO:0008171">
    <property type="term" value="F:O-methyltransferase activity"/>
    <property type="evidence" value="ECO:0007669"/>
    <property type="project" value="InterPro"/>
</dbReference>
<dbReference type="EC" id="2.1.1.-" evidence="4"/>
<comment type="function">
    <text evidence="4">Catalyzes the methylation of 5-hydroxyuridine (ho5U) to form 5-methoxyuridine (mo5U) at position 34 in tRNAs.</text>
</comment>
<dbReference type="STRING" id="157733.AB986_17170"/>
<dbReference type="GO" id="GO:0000287">
    <property type="term" value="F:magnesium ion binding"/>
    <property type="evidence" value="ECO:0007669"/>
    <property type="project" value="UniProtKB-UniRule"/>
</dbReference>
<keyword evidence="4" id="KW-0479">Metal-binding</keyword>
<evidence type="ECO:0000256" key="3">
    <source>
        <dbReference type="ARBA" id="ARBA00022691"/>
    </source>
</evidence>
<dbReference type="InterPro" id="IPR050362">
    <property type="entry name" value="Cation-dep_OMT"/>
</dbReference>
<dbReference type="GO" id="GO:0030488">
    <property type="term" value="P:tRNA methylation"/>
    <property type="evidence" value="ECO:0007669"/>
    <property type="project" value="UniProtKB-UniRule"/>
</dbReference>
<dbReference type="PANTHER" id="PTHR10509:SF14">
    <property type="entry name" value="CAFFEOYL-COA O-METHYLTRANSFERASE 3-RELATED"/>
    <property type="match status" value="1"/>
</dbReference>
<feature type="binding site" evidence="4">
    <location>
        <position position="157"/>
    </location>
    <ligand>
        <name>Mg(2+)</name>
        <dbReference type="ChEBI" id="CHEBI:18420"/>
    </ligand>
</feature>
<feature type="binding site" evidence="4">
    <location>
        <position position="83"/>
    </location>
    <ligand>
        <name>S-adenosyl-L-methionine</name>
        <dbReference type="ChEBI" id="CHEBI:59789"/>
    </ligand>
</feature>
<dbReference type="Proteomes" id="UP000035996">
    <property type="component" value="Unassembled WGS sequence"/>
</dbReference>
<dbReference type="PANTHER" id="PTHR10509">
    <property type="entry name" value="O-METHYLTRANSFERASE-RELATED"/>
    <property type="match status" value="1"/>
</dbReference>
<feature type="binding site" evidence="4">
    <location>
        <position position="158"/>
    </location>
    <ligand>
        <name>Mg(2+)</name>
        <dbReference type="ChEBI" id="CHEBI:18420"/>
    </ligand>
</feature>
<feature type="binding site" evidence="4">
    <location>
        <position position="66"/>
    </location>
    <ligand>
        <name>S-adenosyl-L-methionine</name>
        <dbReference type="ChEBI" id="CHEBI:59789"/>
    </ligand>
</feature>
<comment type="caution">
    <text evidence="5">The sequence shown here is derived from an EMBL/GenBank/DDBJ whole genome shotgun (WGS) entry which is preliminary data.</text>
</comment>
<dbReference type="CDD" id="cd02440">
    <property type="entry name" value="AdoMet_MTases"/>
    <property type="match status" value="1"/>
</dbReference>
<dbReference type="GO" id="GO:0016300">
    <property type="term" value="F:tRNA (uridine) methyltransferase activity"/>
    <property type="evidence" value="ECO:0007669"/>
    <property type="project" value="UniProtKB-UniRule"/>
</dbReference>
<evidence type="ECO:0000313" key="6">
    <source>
        <dbReference type="Proteomes" id="UP000035996"/>
    </source>
</evidence>
<dbReference type="InterPro" id="IPR043675">
    <property type="entry name" value="TrmR_methyltr"/>
</dbReference>
<gene>
    <name evidence="4" type="primary">trmR</name>
    <name evidence="5" type="ORF">AB986_17170</name>
</gene>
<dbReference type="OrthoDB" id="9799672at2"/>
<keyword evidence="3 4" id="KW-0949">S-adenosyl-L-methionine</keyword>
<comment type="subunit">
    <text evidence="4">Homodimer.</text>
</comment>
<dbReference type="HAMAP" id="MF_02217">
    <property type="entry name" value="TrmR_methyltr"/>
    <property type="match status" value="1"/>
</dbReference>
<dbReference type="PROSITE" id="PS51682">
    <property type="entry name" value="SAM_OMT_I"/>
    <property type="match status" value="1"/>
</dbReference>
<evidence type="ECO:0000256" key="1">
    <source>
        <dbReference type="ARBA" id="ARBA00022603"/>
    </source>
</evidence>
<dbReference type="AlphaFoldDB" id="A0A0J6FT96"/>
<sequence length="214" mass="24629">MISDHVEQYLESLRPKREGLVKEMEVYAIENNVPIMEQTSLAVMLQLLSFKKPDLILEIGAAIGYSAIRMADLLPDTTIITVERDETRYREAVANIEKAGYSERITILYGDAFELADELKRFGPYQALFIDAAKGQYKRFFDEFFDVVEEQGIVLSDNILFRGMVAEEEIQEKRFRSMVKKLRHYNEFLMSHPDLDTTIYPVGDGLAVSQRLNS</sequence>
<dbReference type="RefSeq" id="WP_048312690.1">
    <property type="nucleotide sequence ID" value="NZ_CP119526.1"/>
</dbReference>
<keyword evidence="2 4" id="KW-0808">Transferase</keyword>
<keyword evidence="1 4" id="KW-0489">Methyltransferase</keyword>
<protein>
    <recommendedName>
        <fullName evidence="4">tRNA 5-hydroxyuridine methyltransferase</fullName>
        <ecNumber evidence="4">2.1.1.-</ecNumber>
    </recommendedName>
    <alternativeName>
        <fullName evidence="4">ho5U methyltransferase</fullName>
    </alternativeName>
</protein>